<dbReference type="SUPFAM" id="SSF56349">
    <property type="entry name" value="DNA breaking-rejoining enzymes"/>
    <property type="match status" value="1"/>
</dbReference>
<evidence type="ECO:0000313" key="3">
    <source>
        <dbReference type="Proteomes" id="UP000243579"/>
    </source>
</evidence>
<proteinExistence type="predicted"/>
<evidence type="ECO:0000256" key="1">
    <source>
        <dbReference type="ARBA" id="ARBA00023172"/>
    </source>
</evidence>
<keyword evidence="3" id="KW-1185">Reference proteome</keyword>
<evidence type="ECO:0008006" key="4">
    <source>
        <dbReference type="Google" id="ProtNLM"/>
    </source>
</evidence>
<dbReference type="PANTHER" id="PTHR33050:SF7">
    <property type="entry name" value="RIBONUCLEASE H"/>
    <property type="match status" value="1"/>
</dbReference>
<dbReference type="InterPro" id="IPR052055">
    <property type="entry name" value="Hepadnavirus_pol/RT"/>
</dbReference>
<dbReference type="OrthoDB" id="125447at2759"/>
<dbReference type="AlphaFoldDB" id="A0A1V9Y4W2"/>
<gene>
    <name evidence="2" type="ORF">ACHHYP_17238</name>
</gene>
<reference evidence="2 3" key="1">
    <citation type="journal article" date="2014" name="Genome Biol. Evol.">
        <title>The secreted proteins of Achlya hypogyna and Thraustotheca clavata identify the ancestral oomycete secretome and reveal gene acquisitions by horizontal gene transfer.</title>
        <authorList>
            <person name="Misner I."/>
            <person name="Blouin N."/>
            <person name="Leonard G."/>
            <person name="Richards T.A."/>
            <person name="Lane C.E."/>
        </authorList>
    </citation>
    <scope>NUCLEOTIDE SEQUENCE [LARGE SCALE GENOMIC DNA]</scope>
    <source>
        <strain evidence="2 3">ATCC 48635</strain>
    </source>
</reference>
<accession>A0A1V9Y4W2</accession>
<dbReference type="InterPro" id="IPR013762">
    <property type="entry name" value="Integrase-like_cat_sf"/>
</dbReference>
<dbReference type="Gene3D" id="1.10.443.10">
    <property type="entry name" value="Intergrase catalytic core"/>
    <property type="match status" value="1"/>
</dbReference>
<sequence length="874" mass="97711">AANSKATHNAVAPYDIKGSAVTSTARPTFEHEVRVPDSTTLIDLHFVTKIRANLENQQQREHDKLAADLTACLGHSRHPHSGTSLSGQIHLDTGRIQAISTVILRNNLTQLQAVQLVRGESKLDPRLNKALQLSALARLYKDYEHRDTLLEIATHGCLVSTSKQLPRAVVLPPNHKSAEMYADTVTQHLRDDQDCNEYLFLSQDVHTRWMEAGHIIHFSPLGLVPKKGKDLSTDGRVIHDLSYPKQASLNDVSNRVEYPTTQRKKITDIARRITSLRNKYMEWLETSKAHSDLYGFERQMQYVYGRGISYLIGRESPVSLSPSMSNDNDPFWAWEWMDDHVSIEAYTSGSLDAAACALRLAMMATLGPRAINDDKFKPWSTQLYAVDLDWDLERGLVSMPVDKLAKARERVDALLSRQRTTRSLLLLHVLCSLRHVTSCVPAARPFYQRLHSTAIGAPPFRATVLNEGARSDLQWFKVILEQMSFTNIPTEIFGRTSIPDVHLYMDACDNGLVVLDPSNRRFVRLFFDQSERAEIAEVAAVGAHNVSRKVIYSINVRQYLSLCFVIATWGTEWQGLHIQAWLDNTSGVPWTNSLTSSNSYAQELNRHMGVMQAVNRIHVSASHLAGALNTMADAGSRSCSEPYNSQWSILARGWTETPIPKHLRFADYQAQSVAGSTAKRYGTYWRLWQIWRTNTRTQTFLPVDSDATSEQLVSFCLYLRDKGATAAAIRVKDATLVSVRIPGSKTDQRGAGTTLCLDRSNSPWLCPGGAGNSDPLCTWTTAQGPKTITDRDVTTALRRAATKMGKDPTWFLSHSLRSGGATVLFRAGGSKLAIQKLGRWRSDSFKAYARIDDIEVAQLAQLLTIGAPPHHTQW</sequence>
<dbReference type="GO" id="GO:0006310">
    <property type="term" value="P:DNA recombination"/>
    <property type="evidence" value="ECO:0007669"/>
    <property type="project" value="UniProtKB-KW"/>
</dbReference>
<keyword evidence="1" id="KW-0233">DNA recombination</keyword>
<dbReference type="InterPro" id="IPR011010">
    <property type="entry name" value="DNA_brk_join_enz"/>
</dbReference>
<comment type="caution">
    <text evidence="2">The sequence shown here is derived from an EMBL/GenBank/DDBJ whole genome shotgun (WGS) entry which is preliminary data.</text>
</comment>
<dbReference type="PANTHER" id="PTHR33050">
    <property type="entry name" value="REVERSE TRANSCRIPTASE DOMAIN-CONTAINING PROTEIN"/>
    <property type="match status" value="1"/>
</dbReference>
<evidence type="ECO:0000313" key="2">
    <source>
        <dbReference type="EMBL" id="OQR80749.1"/>
    </source>
</evidence>
<dbReference type="GO" id="GO:0015074">
    <property type="term" value="P:DNA integration"/>
    <property type="evidence" value="ECO:0007669"/>
    <property type="project" value="InterPro"/>
</dbReference>
<dbReference type="Proteomes" id="UP000243579">
    <property type="component" value="Unassembled WGS sequence"/>
</dbReference>
<name>A0A1V9Y4W2_ACHHY</name>
<organism evidence="2 3">
    <name type="scientific">Achlya hypogyna</name>
    <name type="common">Oomycete</name>
    <name type="synonym">Protoachlya hypogyna</name>
    <dbReference type="NCBI Taxonomy" id="1202772"/>
    <lineage>
        <taxon>Eukaryota</taxon>
        <taxon>Sar</taxon>
        <taxon>Stramenopiles</taxon>
        <taxon>Oomycota</taxon>
        <taxon>Saprolegniomycetes</taxon>
        <taxon>Saprolegniales</taxon>
        <taxon>Achlyaceae</taxon>
        <taxon>Achlya</taxon>
    </lineage>
</organism>
<dbReference type="STRING" id="1202772.A0A1V9Y4W2"/>
<feature type="non-terminal residue" evidence="2">
    <location>
        <position position="1"/>
    </location>
</feature>
<protein>
    <recommendedName>
        <fullName evidence="4">Tyr recombinase domain-containing protein</fullName>
    </recommendedName>
</protein>
<dbReference type="GO" id="GO:0003677">
    <property type="term" value="F:DNA binding"/>
    <property type="evidence" value="ECO:0007669"/>
    <property type="project" value="InterPro"/>
</dbReference>
<dbReference type="EMBL" id="JNBR01002876">
    <property type="protein sequence ID" value="OQR80749.1"/>
    <property type="molecule type" value="Genomic_DNA"/>
</dbReference>